<dbReference type="Pfam" id="PF13365">
    <property type="entry name" value="Trypsin_2"/>
    <property type="match status" value="1"/>
</dbReference>
<evidence type="ECO:0000259" key="7">
    <source>
        <dbReference type="Pfam" id="PF13180"/>
    </source>
</evidence>
<dbReference type="SUPFAM" id="SSF50494">
    <property type="entry name" value="Trypsin-like serine proteases"/>
    <property type="match status" value="1"/>
</dbReference>
<dbReference type="InterPro" id="IPR001940">
    <property type="entry name" value="Peptidase_S1C"/>
</dbReference>
<reference evidence="8 9" key="1">
    <citation type="submission" date="2019-11" db="EMBL/GenBank/DDBJ databases">
        <title>Draft genome sequences of five Paenibacillus species of dairy origin.</title>
        <authorList>
            <person name="Olajide A.M."/>
            <person name="Chen S."/>
            <person name="Lapointe G."/>
        </authorList>
    </citation>
    <scope>NUCLEOTIDE SEQUENCE [LARGE SCALE GENOMIC DNA]</scope>
    <source>
        <strain evidence="8 9">12CR55</strain>
    </source>
</reference>
<evidence type="ECO:0000256" key="5">
    <source>
        <dbReference type="SAM" id="MobiDB-lite"/>
    </source>
</evidence>
<evidence type="ECO:0000256" key="4">
    <source>
        <dbReference type="ARBA" id="ARBA00022825"/>
    </source>
</evidence>
<keyword evidence="2" id="KW-0645">Protease</keyword>
<evidence type="ECO:0000256" key="1">
    <source>
        <dbReference type="ARBA" id="ARBA00010541"/>
    </source>
</evidence>
<evidence type="ECO:0000256" key="2">
    <source>
        <dbReference type="ARBA" id="ARBA00022670"/>
    </source>
</evidence>
<protein>
    <submittedName>
        <fullName evidence="8">PDZ domain-containing protein</fullName>
    </submittedName>
</protein>
<evidence type="ECO:0000313" key="8">
    <source>
        <dbReference type="EMBL" id="MUG47926.1"/>
    </source>
</evidence>
<keyword evidence="6" id="KW-1133">Transmembrane helix</keyword>
<keyword evidence="3" id="KW-0378">Hydrolase</keyword>
<name>A0A7X2Z5F4_9BACL</name>
<dbReference type="InterPro" id="IPR001478">
    <property type="entry name" value="PDZ"/>
</dbReference>
<sequence length="435" mass="46925">MGLFDDDFYSTKISRRHDRRAESRRGWNRRKRGSGWSTLQVSIVSSVLSAIVAVLLFSFITGLPSSKARFAAGGTVFGGDLDPFSRISTAAAKVGPTVVSILNHNELSGGDPEQAALGSGVIFKKEKGKAFIITNAHVIQGASDLEILTSSGDSKEASVVGQDVISDIAVLEVDDRGITSVISLGDSTNLRPGETVLAVGNPLGLGGTLTSGIVSYTSRVIPVSINQDGNYDWEQEVIQTDAAINDGNSGGALVNLNGELIGINTMKIADMGVEGLGFAIPVSEVMKTVDDLMEHGKVARPYLGVYTLDLNNPFSIFSDEDHRELMLPEDVKDGVIVLEAHGPAKSAGLKLNDVIVKLDKQPIQSTLDLRKYLYGHKKIGEDMEVSFYREGELQRVKVKLEDKPEDAELEDDTYDMPRGEHDNGESGFGEFELDH</sequence>
<dbReference type="PANTHER" id="PTHR22939:SF129">
    <property type="entry name" value="SERINE PROTEASE HTRA2, MITOCHONDRIAL"/>
    <property type="match status" value="1"/>
</dbReference>
<dbReference type="GO" id="GO:0006508">
    <property type="term" value="P:proteolysis"/>
    <property type="evidence" value="ECO:0007669"/>
    <property type="project" value="UniProtKB-KW"/>
</dbReference>
<keyword evidence="6" id="KW-0812">Transmembrane</keyword>
<keyword evidence="4" id="KW-0720">Serine protease</keyword>
<evidence type="ECO:0000256" key="3">
    <source>
        <dbReference type="ARBA" id="ARBA00022801"/>
    </source>
</evidence>
<dbReference type="Pfam" id="PF13180">
    <property type="entry name" value="PDZ_2"/>
    <property type="match status" value="1"/>
</dbReference>
<proteinExistence type="inferred from homology"/>
<dbReference type="Proteomes" id="UP000447876">
    <property type="component" value="Unassembled WGS sequence"/>
</dbReference>
<feature type="compositionally biased region" description="Basic and acidic residues" evidence="5">
    <location>
        <begin position="415"/>
        <end position="424"/>
    </location>
</feature>
<feature type="region of interest" description="Disordered" evidence="5">
    <location>
        <begin position="400"/>
        <end position="435"/>
    </location>
</feature>
<dbReference type="Gene3D" id="2.40.10.10">
    <property type="entry name" value="Trypsin-like serine proteases"/>
    <property type="match status" value="2"/>
</dbReference>
<dbReference type="PANTHER" id="PTHR22939">
    <property type="entry name" value="SERINE PROTEASE FAMILY S1C HTRA-RELATED"/>
    <property type="match status" value="1"/>
</dbReference>
<dbReference type="EMBL" id="WNZW01000017">
    <property type="protein sequence ID" value="MUG47926.1"/>
    <property type="molecule type" value="Genomic_DNA"/>
</dbReference>
<evidence type="ECO:0000313" key="9">
    <source>
        <dbReference type="Proteomes" id="UP000447876"/>
    </source>
</evidence>
<dbReference type="RefSeq" id="WP_155613291.1">
    <property type="nucleotide sequence ID" value="NZ_WNZW01000017.1"/>
</dbReference>
<dbReference type="Gene3D" id="2.30.42.10">
    <property type="match status" value="1"/>
</dbReference>
<dbReference type="OrthoDB" id="9758917at2"/>
<dbReference type="SUPFAM" id="SSF50156">
    <property type="entry name" value="PDZ domain-like"/>
    <property type="match status" value="1"/>
</dbReference>
<dbReference type="InterPro" id="IPR036034">
    <property type="entry name" value="PDZ_sf"/>
</dbReference>
<feature type="compositionally biased region" description="Acidic residues" evidence="5">
    <location>
        <begin position="403"/>
        <end position="414"/>
    </location>
</feature>
<organism evidence="8 9">
    <name type="scientific">Paenibacillus woosongensis</name>
    <dbReference type="NCBI Taxonomy" id="307580"/>
    <lineage>
        <taxon>Bacteria</taxon>
        <taxon>Bacillati</taxon>
        <taxon>Bacillota</taxon>
        <taxon>Bacilli</taxon>
        <taxon>Bacillales</taxon>
        <taxon>Paenibacillaceae</taxon>
        <taxon>Paenibacillus</taxon>
    </lineage>
</organism>
<dbReference type="InterPro" id="IPR043504">
    <property type="entry name" value="Peptidase_S1_PA_chymotrypsin"/>
</dbReference>
<comment type="caution">
    <text evidence="8">The sequence shown here is derived from an EMBL/GenBank/DDBJ whole genome shotgun (WGS) entry which is preliminary data.</text>
</comment>
<gene>
    <name evidence="8" type="ORF">GNP95_23570</name>
</gene>
<dbReference type="InterPro" id="IPR009003">
    <property type="entry name" value="Peptidase_S1_PA"/>
</dbReference>
<dbReference type="GO" id="GO:0004252">
    <property type="term" value="F:serine-type endopeptidase activity"/>
    <property type="evidence" value="ECO:0007669"/>
    <property type="project" value="InterPro"/>
</dbReference>
<evidence type="ECO:0000256" key="6">
    <source>
        <dbReference type="SAM" id="Phobius"/>
    </source>
</evidence>
<feature type="domain" description="PDZ" evidence="7">
    <location>
        <begin position="329"/>
        <end position="400"/>
    </location>
</feature>
<keyword evidence="6" id="KW-0472">Membrane</keyword>
<accession>A0A7X2Z5F4</accession>
<dbReference type="AlphaFoldDB" id="A0A7X2Z5F4"/>
<comment type="similarity">
    <text evidence="1">Belongs to the peptidase S1C family.</text>
</comment>
<feature type="transmembrane region" description="Helical" evidence="6">
    <location>
        <begin position="39"/>
        <end position="60"/>
    </location>
</feature>
<dbReference type="PRINTS" id="PR00834">
    <property type="entry name" value="PROTEASES2C"/>
</dbReference>